<keyword evidence="9" id="KW-0862">Zinc</keyword>
<dbReference type="GO" id="GO:0061630">
    <property type="term" value="F:ubiquitin protein ligase activity"/>
    <property type="evidence" value="ECO:0007669"/>
    <property type="project" value="UniProtKB-EC"/>
</dbReference>
<evidence type="ECO:0000256" key="5">
    <source>
        <dbReference type="ARBA" id="ARBA00022723"/>
    </source>
</evidence>
<dbReference type="Gene3D" id="3.30.40.10">
    <property type="entry name" value="Zinc/RING finger domain, C3HC4 (zinc finger)"/>
    <property type="match status" value="1"/>
</dbReference>
<organism evidence="14 15">
    <name type="scientific">Trapa natans</name>
    <name type="common">Water chestnut</name>
    <dbReference type="NCBI Taxonomy" id="22666"/>
    <lineage>
        <taxon>Eukaryota</taxon>
        <taxon>Viridiplantae</taxon>
        <taxon>Streptophyta</taxon>
        <taxon>Embryophyta</taxon>
        <taxon>Tracheophyta</taxon>
        <taxon>Spermatophyta</taxon>
        <taxon>Magnoliopsida</taxon>
        <taxon>eudicotyledons</taxon>
        <taxon>Gunneridae</taxon>
        <taxon>Pentapetalae</taxon>
        <taxon>rosids</taxon>
        <taxon>malvids</taxon>
        <taxon>Myrtales</taxon>
        <taxon>Lythraceae</taxon>
        <taxon>Trapa</taxon>
    </lineage>
</organism>
<gene>
    <name evidence="14" type="ORF">SAY86_008115</name>
</gene>
<keyword evidence="10 11" id="KW-0040">ANK repeat</keyword>
<dbReference type="PANTHER" id="PTHR24201">
    <property type="entry name" value="ANK_REP_REGION DOMAIN-CONTAINING PROTEIN"/>
    <property type="match status" value="1"/>
</dbReference>
<dbReference type="Pfam" id="PF00023">
    <property type="entry name" value="Ank"/>
    <property type="match status" value="1"/>
</dbReference>
<dbReference type="EMBL" id="JAXQNO010000024">
    <property type="protein sequence ID" value="KAK4762347.1"/>
    <property type="molecule type" value="Genomic_DNA"/>
</dbReference>
<dbReference type="InterPro" id="IPR001841">
    <property type="entry name" value="Znf_RING"/>
</dbReference>
<dbReference type="InterPro" id="IPR017907">
    <property type="entry name" value="Znf_RING_CS"/>
</dbReference>
<dbReference type="SUPFAM" id="SSF57850">
    <property type="entry name" value="RING/U-box"/>
    <property type="match status" value="1"/>
</dbReference>
<dbReference type="Pfam" id="PF12796">
    <property type="entry name" value="Ank_2"/>
    <property type="match status" value="2"/>
</dbReference>
<evidence type="ECO:0000256" key="7">
    <source>
        <dbReference type="ARBA" id="ARBA00022771"/>
    </source>
</evidence>
<evidence type="ECO:0000256" key="8">
    <source>
        <dbReference type="ARBA" id="ARBA00022786"/>
    </source>
</evidence>
<accession>A0AAN7QAC2</accession>
<proteinExistence type="predicted"/>
<dbReference type="EC" id="2.3.2.27" evidence="3"/>
<evidence type="ECO:0000256" key="9">
    <source>
        <dbReference type="ARBA" id="ARBA00022833"/>
    </source>
</evidence>
<feature type="repeat" description="ANK" evidence="11">
    <location>
        <begin position="47"/>
        <end position="79"/>
    </location>
</feature>
<dbReference type="PANTHER" id="PTHR24201:SF16">
    <property type="entry name" value="ANKYRIN-1-LIKE-RELATED"/>
    <property type="match status" value="1"/>
</dbReference>
<evidence type="ECO:0000259" key="13">
    <source>
        <dbReference type="PROSITE" id="PS50089"/>
    </source>
</evidence>
<dbReference type="InterPro" id="IPR056760">
    <property type="entry name" value="RING_XB3-like"/>
</dbReference>
<dbReference type="SUPFAM" id="SSF48403">
    <property type="entry name" value="Ankyrin repeat"/>
    <property type="match status" value="1"/>
</dbReference>
<keyword evidence="5" id="KW-0479">Metal-binding</keyword>
<dbReference type="GO" id="GO:0005634">
    <property type="term" value="C:nucleus"/>
    <property type="evidence" value="ECO:0007669"/>
    <property type="project" value="TreeGrafter"/>
</dbReference>
<feature type="repeat" description="ANK" evidence="11">
    <location>
        <begin position="80"/>
        <end position="112"/>
    </location>
</feature>
<dbReference type="Gene3D" id="1.25.40.20">
    <property type="entry name" value="Ankyrin repeat-containing domain"/>
    <property type="match status" value="2"/>
</dbReference>
<dbReference type="PROSITE" id="PS50089">
    <property type="entry name" value="ZF_RING_2"/>
    <property type="match status" value="1"/>
</dbReference>
<evidence type="ECO:0000256" key="12">
    <source>
        <dbReference type="PROSITE-ProRule" id="PRU00175"/>
    </source>
</evidence>
<dbReference type="InterPro" id="IPR002110">
    <property type="entry name" value="Ankyrin_rpt"/>
</dbReference>
<keyword evidence="4" id="KW-0808">Transferase</keyword>
<dbReference type="InterPro" id="IPR050776">
    <property type="entry name" value="Ank_Repeat/CDKN_Inhibitor"/>
</dbReference>
<name>A0AAN7QAC2_TRANT</name>
<keyword evidence="8" id="KW-0833">Ubl conjugation pathway</keyword>
<evidence type="ECO:0000313" key="14">
    <source>
        <dbReference type="EMBL" id="KAK4762347.1"/>
    </source>
</evidence>
<feature type="domain" description="RING-type" evidence="13">
    <location>
        <begin position="325"/>
        <end position="374"/>
    </location>
</feature>
<comment type="caution">
    <text evidence="14">The sequence shown here is derived from an EMBL/GenBank/DDBJ whole genome shotgun (WGS) entry which is preliminary data.</text>
</comment>
<evidence type="ECO:0000256" key="4">
    <source>
        <dbReference type="ARBA" id="ARBA00022679"/>
    </source>
</evidence>
<dbReference type="InterPro" id="IPR036770">
    <property type="entry name" value="Ankyrin_rpt-contain_sf"/>
</dbReference>
<comment type="catalytic activity">
    <reaction evidence="1">
        <text>S-ubiquitinyl-[E2 ubiquitin-conjugating enzyme]-L-cysteine + [acceptor protein]-L-lysine = [E2 ubiquitin-conjugating enzyme]-L-cysteine + N(6)-ubiquitinyl-[acceptor protein]-L-lysine.</text>
        <dbReference type="EC" id="2.3.2.27"/>
    </reaction>
</comment>
<reference evidence="14 15" key="1">
    <citation type="journal article" date="2023" name="Hortic Res">
        <title>Pangenome of water caltrop reveals structural variations and asymmetric subgenome divergence after allopolyploidization.</title>
        <authorList>
            <person name="Zhang X."/>
            <person name="Chen Y."/>
            <person name="Wang L."/>
            <person name="Yuan Y."/>
            <person name="Fang M."/>
            <person name="Shi L."/>
            <person name="Lu R."/>
            <person name="Comes H.P."/>
            <person name="Ma Y."/>
            <person name="Chen Y."/>
            <person name="Huang G."/>
            <person name="Zhou Y."/>
            <person name="Zheng Z."/>
            <person name="Qiu Y."/>
        </authorList>
    </citation>
    <scope>NUCLEOTIDE SEQUENCE [LARGE SCALE GENOMIC DNA]</scope>
    <source>
        <strain evidence="14">F231</strain>
    </source>
</reference>
<feature type="repeat" description="ANK" evidence="11">
    <location>
        <begin position="159"/>
        <end position="191"/>
    </location>
</feature>
<comment type="pathway">
    <text evidence="2">Protein modification; protein ubiquitination.</text>
</comment>
<evidence type="ECO:0000256" key="3">
    <source>
        <dbReference type="ARBA" id="ARBA00012483"/>
    </source>
</evidence>
<evidence type="ECO:0000256" key="2">
    <source>
        <dbReference type="ARBA" id="ARBA00004906"/>
    </source>
</evidence>
<dbReference type="PROSITE" id="PS50088">
    <property type="entry name" value="ANK_REPEAT"/>
    <property type="match status" value="4"/>
</dbReference>
<evidence type="ECO:0000256" key="1">
    <source>
        <dbReference type="ARBA" id="ARBA00000900"/>
    </source>
</evidence>
<sequence length="440" mass="47823">MRGLELSCRHGRRENELLKAVKSGDLETVEALLEASPSLSERSTGYGRQSVLHLAAIHGHVEVLSTLLNRSLNSDSLNRHKQTPLMVAAMHGKISCINKLLEAGANVLMFDSLKGMTCLHYAAYYGHSHCLQAILMSAQSSPVSASWGYVRFVNVRDGRGATPLHLAARRGHDRCLRILVDNGSLVCAATARYGYPGSSPLHLAAQAGSLDCIRELLAWGADRLQRDSSGRIPYIVALKYKHGACAALLNPASAEPLVWPSPLKLISDLNQDAKALLERALKDANKEREKSILKDIAQSLPSPPPRDSDLGVSDDISEASENDLCCICFERLCSIEVRDCSHRMCARCILSLCCHNKPNPTGSRISPPICPFCRSSISGLSVAKVRVSEEHDDDIIDISSCSTKSRKSCEASSSFKGLLVMGSFPMGDQTSSGDEWMEKP</sequence>
<evidence type="ECO:0000256" key="10">
    <source>
        <dbReference type="ARBA" id="ARBA00023043"/>
    </source>
</evidence>
<keyword evidence="6" id="KW-0677">Repeat</keyword>
<dbReference type="InterPro" id="IPR013083">
    <property type="entry name" value="Znf_RING/FYVE/PHD"/>
</dbReference>
<keyword evidence="15" id="KW-1185">Reference proteome</keyword>
<dbReference type="Proteomes" id="UP001346149">
    <property type="component" value="Unassembled WGS sequence"/>
</dbReference>
<evidence type="ECO:0000256" key="6">
    <source>
        <dbReference type="ARBA" id="ARBA00022737"/>
    </source>
</evidence>
<protein>
    <recommendedName>
        <fullName evidence="3">RING-type E3 ubiquitin transferase</fullName>
        <ecNumber evidence="3">2.3.2.27</ecNumber>
    </recommendedName>
</protein>
<dbReference type="GO" id="GO:0008270">
    <property type="term" value="F:zinc ion binding"/>
    <property type="evidence" value="ECO:0007669"/>
    <property type="project" value="UniProtKB-KW"/>
</dbReference>
<dbReference type="PROSITE" id="PS50297">
    <property type="entry name" value="ANK_REP_REGION"/>
    <property type="match status" value="3"/>
</dbReference>
<feature type="repeat" description="ANK" evidence="11">
    <location>
        <begin position="196"/>
        <end position="228"/>
    </location>
</feature>
<dbReference type="PROSITE" id="PS00518">
    <property type="entry name" value="ZF_RING_1"/>
    <property type="match status" value="1"/>
</dbReference>
<dbReference type="SMART" id="SM00248">
    <property type="entry name" value="ANK"/>
    <property type="match status" value="6"/>
</dbReference>
<evidence type="ECO:0000256" key="11">
    <source>
        <dbReference type="PROSITE-ProRule" id="PRU00023"/>
    </source>
</evidence>
<evidence type="ECO:0000313" key="15">
    <source>
        <dbReference type="Proteomes" id="UP001346149"/>
    </source>
</evidence>
<dbReference type="Pfam" id="PF24921">
    <property type="entry name" value="RING_XB3-XBAT31"/>
    <property type="match status" value="1"/>
</dbReference>
<keyword evidence="7 12" id="KW-0863">Zinc-finger</keyword>
<dbReference type="AlphaFoldDB" id="A0AAN7QAC2"/>